<evidence type="ECO:0000313" key="2">
    <source>
        <dbReference type="WBParaSite" id="PgE408_g001_t06"/>
    </source>
</evidence>
<reference evidence="2" key="1">
    <citation type="submission" date="2022-11" db="UniProtKB">
        <authorList>
            <consortium name="WormBaseParasite"/>
        </authorList>
    </citation>
    <scope>IDENTIFICATION</scope>
</reference>
<organism evidence="1 2">
    <name type="scientific">Parascaris univalens</name>
    <name type="common">Nematode worm</name>
    <dbReference type="NCBI Taxonomy" id="6257"/>
    <lineage>
        <taxon>Eukaryota</taxon>
        <taxon>Metazoa</taxon>
        <taxon>Ecdysozoa</taxon>
        <taxon>Nematoda</taxon>
        <taxon>Chromadorea</taxon>
        <taxon>Rhabditida</taxon>
        <taxon>Spirurina</taxon>
        <taxon>Ascaridomorpha</taxon>
        <taxon>Ascaridoidea</taxon>
        <taxon>Ascarididae</taxon>
        <taxon>Parascaris</taxon>
    </lineage>
</organism>
<name>A0A915A5J2_PARUN</name>
<protein>
    <submittedName>
        <fullName evidence="2">RRM domain-containing protein</fullName>
    </submittedName>
</protein>
<dbReference type="Proteomes" id="UP000887569">
    <property type="component" value="Unplaced"/>
</dbReference>
<dbReference type="AlphaFoldDB" id="A0A915A5J2"/>
<accession>A0A915A5J2</accession>
<keyword evidence="1" id="KW-1185">Reference proteome</keyword>
<proteinExistence type="predicted"/>
<dbReference type="WBParaSite" id="PgE408_g001_t06">
    <property type="protein sequence ID" value="PgE408_g001_t06"/>
    <property type="gene ID" value="PgE408_g001"/>
</dbReference>
<sequence>VARRPFAVEAVSKFSARMAYMKPNHTICINNLNEKTKKGAIRGTGNNYWDLRRANVQMVTTGEAKRAQS</sequence>
<evidence type="ECO:0000313" key="1">
    <source>
        <dbReference type="Proteomes" id="UP000887569"/>
    </source>
</evidence>